<dbReference type="HOGENOM" id="CLU_834844_0_0_1"/>
<accession>V4A9A8</accession>
<dbReference type="CTD" id="20239397"/>
<dbReference type="KEGG" id="lgi:LOTGIDRAFT_163393"/>
<feature type="domain" description="Chitin-binding type-2" evidence="1">
    <location>
        <begin position="263"/>
        <end position="314"/>
    </location>
</feature>
<protein>
    <recommendedName>
        <fullName evidence="1">Chitin-binding type-2 domain-containing protein</fullName>
    </recommendedName>
</protein>
<reference evidence="2 3" key="1">
    <citation type="journal article" date="2013" name="Nature">
        <title>Insights into bilaterian evolution from three spiralian genomes.</title>
        <authorList>
            <person name="Simakov O."/>
            <person name="Marletaz F."/>
            <person name="Cho S.J."/>
            <person name="Edsinger-Gonzales E."/>
            <person name="Havlak P."/>
            <person name="Hellsten U."/>
            <person name="Kuo D.H."/>
            <person name="Larsson T."/>
            <person name="Lv J."/>
            <person name="Arendt D."/>
            <person name="Savage R."/>
            <person name="Osoegawa K."/>
            <person name="de Jong P."/>
            <person name="Grimwood J."/>
            <person name="Chapman J.A."/>
            <person name="Shapiro H."/>
            <person name="Aerts A."/>
            <person name="Otillar R.P."/>
            <person name="Terry A.Y."/>
            <person name="Boore J.L."/>
            <person name="Grigoriev I.V."/>
            <person name="Lindberg D.R."/>
            <person name="Seaver E.C."/>
            <person name="Weisblat D.A."/>
            <person name="Putnam N.H."/>
            <person name="Rokhsar D.S."/>
        </authorList>
    </citation>
    <scope>NUCLEOTIDE SEQUENCE [LARGE SCALE GENOMIC DNA]</scope>
</reference>
<feature type="domain" description="Chitin-binding type-2" evidence="1">
    <location>
        <begin position="192"/>
        <end position="247"/>
    </location>
</feature>
<dbReference type="OrthoDB" id="6126019at2759"/>
<dbReference type="EMBL" id="KB202237">
    <property type="protein sequence ID" value="ESO91665.1"/>
    <property type="molecule type" value="Genomic_DNA"/>
</dbReference>
<evidence type="ECO:0000313" key="2">
    <source>
        <dbReference type="EMBL" id="ESO91665.1"/>
    </source>
</evidence>
<feature type="domain" description="Chitin-binding type-2" evidence="1">
    <location>
        <begin position="119"/>
        <end position="178"/>
    </location>
</feature>
<dbReference type="GO" id="GO:0008061">
    <property type="term" value="F:chitin binding"/>
    <property type="evidence" value="ECO:0007669"/>
    <property type="project" value="InterPro"/>
</dbReference>
<gene>
    <name evidence="2" type="ORF">LOTGIDRAFT_163393</name>
</gene>
<dbReference type="GeneID" id="20239397"/>
<dbReference type="Gene3D" id="2.170.140.10">
    <property type="entry name" value="Chitin binding domain"/>
    <property type="match status" value="3"/>
</dbReference>
<dbReference type="InterPro" id="IPR002557">
    <property type="entry name" value="Chitin-bd_dom"/>
</dbReference>
<dbReference type="SUPFAM" id="SSF57625">
    <property type="entry name" value="Invertebrate chitin-binding proteins"/>
    <property type="match status" value="3"/>
</dbReference>
<organism evidence="2 3">
    <name type="scientific">Lottia gigantea</name>
    <name type="common">Giant owl limpet</name>
    <dbReference type="NCBI Taxonomy" id="225164"/>
    <lineage>
        <taxon>Eukaryota</taxon>
        <taxon>Metazoa</taxon>
        <taxon>Spiralia</taxon>
        <taxon>Lophotrochozoa</taxon>
        <taxon>Mollusca</taxon>
        <taxon>Gastropoda</taxon>
        <taxon>Patellogastropoda</taxon>
        <taxon>Lottioidea</taxon>
        <taxon>Lottiidae</taxon>
        <taxon>Lottia</taxon>
    </lineage>
</organism>
<dbReference type="GO" id="GO:0005576">
    <property type="term" value="C:extracellular region"/>
    <property type="evidence" value="ECO:0007669"/>
    <property type="project" value="InterPro"/>
</dbReference>
<dbReference type="Proteomes" id="UP000030746">
    <property type="component" value="Unassembled WGS sequence"/>
</dbReference>
<dbReference type="OMA" id="HANIMSC"/>
<dbReference type="RefSeq" id="XP_009057723.1">
    <property type="nucleotide sequence ID" value="XM_009059475.1"/>
</dbReference>
<keyword evidence="3" id="KW-1185">Reference proteome</keyword>
<dbReference type="Pfam" id="PF01607">
    <property type="entry name" value="CBM_14"/>
    <property type="match status" value="2"/>
</dbReference>
<proteinExistence type="predicted"/>
<dbReference type="AlphaFoldDB" id="V4A9A8"/>
<dbReference type="SMART" id="SM00494">
    <property type="entry name" value="ChtBD2"/>
    <property type="match status" value="3"/>
</dbReference>
<name>V4A9A8_LOTGI</name>
<dbReference type="STRING" id="225164.V4A9A8"/>
<evidence type="ECO:0000259" key="1">
    <source>
        <dbReference type="SMART" id="SM00494"/>
    </source>
</evidence>
<evidence type="ECO:0000313" key="3">
    <source>
        <dbReference type="Proteomes" id="UP000030746"/>
    </source>
</evidence>
<sequence>MKTEATCSVVYIYASFESTHPGSALNEFTDIAVHGKPSVLSIIDDKGRPLYVTYEGRKLNHNNTCYNASFKTLSFKGKPPGADVICRRNGVEKECSRVDLQLSQYNKYLCQENWEHLKNPCEPLADLNQNSNLYHPVESDSKKFIRCDYLGNMYVNQCPEGHTYDPDTYTCGDQSLAETMPGRTPFPDHLKNPCLTAADKTGVQFFGHPTDKTKFVQCDFTKHTWVMGCPDKQVWQQIDRTCTVDFAWHPTSAPVTPDPSIKNPCTTGQEFFPIPHKPDQFIHCANGIMYVQSCAPHMHYDRVKHVCGTGEPIG</sequence>
<dbReference type="InterPro" id="IPR036508">
    <property type="entry name" value="Chitin-bd_dom_sf"/>
</dbReference>